<keyword evidence="2" id="KW-1133">Transmembrane helix</keyword>
<name>A0ABZ2KEF5_9BACT</name>
<dbReference type="EMBL" id="CP089982">
    <property type="protein sequence ID" value="WXA95465.1"/>
    <property type="molecule type" value="Genomic_DNA"/>
</dbReference>
<feature type="compositionally biased region" description="Low complexity" evidence="1">
    <location>
        <begin position="75"/>
        <end position="90"/>
    </location>
</feature>
<feature type="region of interest" description="Disordered" evidence="1">
    <location>
        <begin position="67"/>
        <end position="112"/>
    </location>
</feature>
<organism evidence="3 4">
    <name type="scientific">Pendulispora brunnea</name>
    <dbReference type="NCBI Taxonomy" id="2905690"/>
    <lineage>
        <taxon>Bacteria</taxon>
        <taxon>Pseudomonadati</taxon>
        <taxon>Myxococcota</taxon>
        <taxon>Myxococcia</taxon>
        <taxon>Myxococcales</taxon>
        <taxon>Sorangiineae</taxon>
        <taxon>Pendulisporaceae</taxon>
        <taxon>Pendulispora</taxon>
    </lineage>
</organism>
<accession>A0ABZ2KEF5</accession>
<protein>
    <submittedName>
        <fullName evidence="3">Uncharacterized protein</fullName>
    </submittedName>
</protein>
<keyword evidence="2" id="KW-0472">Membrane</keyword>
<evidence type="ECO:0000313" key="3">
    <source>
        <dbReference type="EMBL" id="WXA95465.1"/>
    </source>
</evidence>
<keyword evidence="4" id="KW-1185">Reference proteome</keyword>
<feature type="transmembrane region" description="Helical" evidence="2">
    <location>
        <begin position="49"/>
        <end position="67"/>
    </location>
</feature>
<keyword evidence="2" id="KW-0812">Transmembrane</keyword>
<sequence length="112" mass="11993">MNTSRLEEAVQRVREQSIAWDGARAARVLSNVTRRNEERLRRRRWAQRAFVLAGACTLFVVASLRAASTPSSRNGPASGSWGSPSPVSRSEQPALQGTSPLDDGGASALDGS</sequence>
<gene>
    <name evidence="3" type="ORF">LZC95_01245</name>
</gene>
<evidence type="ECO:0000313" key="4">
    <source>
        <dbReference type="Proteomes" id="UP001379533"/>
    </source>
</evidence>
<proteinExistence type="predicted"/>
<evidence type="ECO:0000256" key="2">
    <source>
        <dbReference type="SAM" id="Phobius"/>
    </source>
</evidence>
<reference evidence="3 4" key="1">
    <citation type="submission" date="2021-12" db="EMBL/GenBank/DDBJ databases">
        <title>Discovery of the Pendulisporaceae a myxobacterial family with distinct sporulation behavior and unique specialized metabolism.</title>
        <authorList>
            <person name="Garcia R."/>
            <person name="Popoff A."/>
            <person name="Bader C.D."/>
            <person name="Loehr J."/>
            <person name="Walesch S."/>
            <person name="Walt C."/>
            <person name="Boldt J."/>
            <person name="Bunk B."/>
            <person name="Haeckl F.J.F.P.J."/>
            <person name="Gunesch A.P."/>
            <person name="Birkelbach J."/>
            <person name="Nuebel U."/>
            <person name="Pietschmann T."/>
            <person name="Bach T."/>
            <person name="Mueller R."/>
        </authorList>
    </citation>
    <scope>NUCLEOTIDE SEQUENCE [LARGE SCALE GENOMIC DNA]</scope>
    <source>
        <strain evidence="3 4">MSr12523</strain>
    </source>
</reference>
<dbReference type="RefSeq" id="WP_394846071.1">
    <property type="nucleotide sequence ID" value="NZ_CP089982.1"/>
</dbReference>
<dbReference type="Proteomes" id="UP001379533">
    <property type="component" value="Chromosome"/>
</dbReference>
<evidence type="ECO:0000256" key="1">
    <source>
        <dbReference type="SAM" id="MobiDB-lite"/>
    </source>
</evidence>